<reference evidence="6" key="1">
    <citation type="submission" date="2018-09" db="EMBL/GenBank/DDBJ databases">
        <title>Complete Genome Sequencing of Sulfolobus sp. JCM 16834.</title>
        <authorList>
            <person name="Kato S."/>
            <person name="Itoh T."/>
            <person name="Ohkuma M."/>
        </authorList>
    </citation>
    <scope>NUCLEOTIDE SEQUENCE [LARGE SCALE GENOMIC DNA]</scope>
    <source>
        <strain evidence="6">IC-007</strain>
    </source>
</reference>
<dbReference type="PANTHER" id="PTHR45737">
    <property type="entry name" value="VON WILLEBRAND FACTOR A DOMAIN-CONTAINING PROTEIN 5A"/>
    <property type="match status" value="1"/>
</dbReference>
<evidence type="ECO:0000256" key="1">
    <source>
        <dbReference type="SAM" id="MobiDB-lite"/>
    </source>
</evidence>
<dbReference type="SMART" id="SM00327">
    <property type="entry name" value="VWA"/>
    <property type="match status" value="1"/>
</dbReference>
<accession>A0A510E1B4</accession>
<reference evidence="4 5" key="2">
    <citation type="journal article" date="2020" name="Int. J. Syst. Evol. Microbiol.">
        <title>Sulfuracidifex tepidarius gen. nov., sp. nov. and transfer of Sulfolobus metallicus Huber and Stetter 1992 to the genus Sulfuracidifex as Sulfuracidifex metallicus comb. nov.</title>
        <authorList>
            <person name="Itoh T."/>
            <person name="Miura T."/>
            <person name="Sakai H.D."/>
            <person name="Kato S."/>
            <person name="Ohkuma M."/>
            <person name="Takashina T."/>
        </authorList>
    </citation>
    <scope>NUCLEOTIDE SEQUENCE</scope>
    <source>
        <strain evidence="3 5">IC-006</strain>
        <strain evidence="4">IC-007</strain>
    </source>
</reference>
<evidence type="ECO:0000313" key="6">
    <source>
        <dbReference type="Proteomes" id="UP000325030"/>
    </source>
</evidence>
<dbReference type="KEGG" id="step:IC006_0814"/>
<dbReference type="PROSITE" id="PS50234">
    <property type="entry name" value="VWFA"/>
    <property type="match status" value="1"/>
</dbReference>
<feature type="region of interest" description="Disordered" evidence="1">
    <location>
        <begin position="330"/>
        <end position="359"/>
    </location>
</feature>
<dbReference type="InterPro" id="IPR036465">
    <property type="entry name" value="vWFA_dom_sf"/>
</dbReference>
<dbReference type="EMBL" id="AP018929">
    <property type="protein sequence ID" value="BBG23530.1"/>
    <property type="molecule type" value="Genomic_DNA"/>
</dbReference>
<accession>A0A510DTZ0</accession>
<dbReference type="GeneID" id="41717191"/>
<dbReference type="Pfam" id="PF18677">
    <property type="entry name" value="ArnB_C"/>
    <property type="match status" value="1"/>
</dbReference>
<protein>
    <recommendedName>
        <fullName evidence="2">VWFA domain-containing protein</fullName>
    </recommendedName>
</protein>
<evidence type="ECO:0000259" key="2">
    <source>
        <dbReference type="PROSITE" id="PS50234"/>
    </source>
</evidence>
<dbReference type="InterPro" id="IPR040929">
    <property type="entry name" value="ArnB_C"/>
</dbReference>
<dbReference type="PANTHER" id="PTHR45737:SF6">
    <property type="entry name" value="VON WILLEBRAND FACTOR A DOMAIN-CONTAINING PROTEIN 5A"/>
    <property type="match status" value="1"/>
</dbReference>
<dbReference type="Pfam" id="PF00092">
    <property type="entry name" value="VWA"/>
    <property type="match status" value="1"/>
</dbReference>
<dbReference type="AlphaFoldDB" id="A0A510E1B4"/>
<dbReference type="Proteomes" id="UP000325030">
    <property type="component" value="Chromosome"/>
</dbReference>
<feature type="domain" description="VWFA" evidence="2">
    <location>
        <begin position="40"/>
        <end position="199"/>
    </location>
</feature>
<dbReference type="OrthoDB" id="33260at2157"/>
<dbReference type="EMBL" id="AP018930">
    <property type="protein sequence ID" value="BBG26284.1"/>
    <property type="molecule type" value="Genomic_DNA"/>
</dbReference>
<name>A0A510E1B4_9CREN</name>
<dbReference type="Proteomes" id="UP000322983">
    <property type="component" value="Chromosome"/>
</dbReference>
<keyword evidence="5" id="KW-1185">Reference proteome</keyword>
<dbReference type="RefSeq" id="WP_054845902.1">
    <property type="nucleotide sequence ID" value="NZ_AP018929.1"/>
</dbReference>
<dbReference type="SUPFAM" id="SSF53300">
    <property type="entry name" value="vWA-like"/>
    <property type="match status" value="1"/>
</dbReference>
<organism evidence="4 6">
    <name type="scientific">Sulfuracidifex tepidarius</name>
    <dbReference type="NCBI Taxonomy" id="1294262"/>
    <lineage>
        <taxon>Archaea</taxon>
        <taxon>Thermoproteota</taxon>
        <taxon>Thermoprotei</taxon>
        <taxon>Sulfolobales</taxon>
        <taxon>Sulfolobaceae</taxon>
        <taxon>Sulfuracidifex</taxon>
    </lineage>
</organism>
<dbReference type="InterPro" id="IPR002035">
    <property type="entry name" value="VWF_A"/>
</dbReference>
<dbReference type="Gene3D" id="3.40.50.410">
    <property type="entry name" value="von Willebrand factor, type A domain"/>
    <property type="match status" value="1"/>
</dbReference>
<evidence type="ECO:0000313" key="3">
    <source>
        <dbReference type="EMBL" id="BBG23530.1"/>
    </source>
</evidence>
<sequence length="359" mass="40286">MVVSVKLTQSYSIAYTNKPTESGVVIYIIPESVTTLTNTHFVIAIDNSPSMKEDNKLDISMQAAQNLLASLPPGNLVTIIYFANHPHVVYQGPTGQPVTIERKFEGTTRLHEALREIIKITSQNNTATKVILLTDGQPVDKTNVKDYQALQFPPYVQFICLGVGRDYNEVILKTIADKTGGLFFHVEDPNSLPVLFESQRTTNTAAYNVEVETPRDFTPLNYNSPIRLPVVENMVAIYGTLLVPPGDTPYTAKFVVRYVEPADGQQKEITKFLTFNRGNAEQVMGSVNGRVQAEIRYYRLLREYEQSLMTGKAESTRIIQSLQEAAEQTRREDLIESTRKLSGDSKVDLSEVTRKMRSQ</sequence>
<dbReference type="STRING" id="1294262.GCA_001316085_01615"/>
<evidence type="ECO:0000313" key="5">
    <source>
        <dbReference type="Proteomes" id="UP000322983"/>
    </source>
</evidence>
<proteinExistence type="predicted"/>
<dbReference type="CDD" id="cd00198">
    <property type="entry name" value="vWFA"/>
    <property type="match status" value="1"/>
</dbReference>
<gene>
    <name evidence="3" type="ORF">IC006_0814</name>
    <name evidence="4" type="ORF">IC007_0789</name>
</gene>
<evidence type="ECO:0000313" key="4">
    <source>
        <dbReference type="EMBL" id="BBG26284.1"/>
    </source>
</evidence>